<feature type="signal peptide" evidence="1">
    <location>
        <begin position="1"/>
        <end position="26"/>
    </location>
</feature>
<evidence type="ECO:0000256" key="1">
    <source>
        <dbReference type="SAM" id="SignalP"/>
    </source>
</evidence>
<reference evidence="2 3" key="1">
    <citation type="submission" date="2019-03" db="EMBL/GenBank/DDBJ databases">
        <title>Genomic Encyclopedia of Type Strains, Phase IV (KMG-IV): sequencing the most valuable type-strain genomes for metagenomic binning, comparative biology and taxonomic classification.</title>
        <authorList>
            <person name="Goeker M."/>
        </authorList>
    </citation>
    <scope>NUCLEOTIDE SEQUENCE [LARGE SCALE GENOMIC DNA]</scope>
    <source>
        <strain evidence="2 3">DSM 44684</strain>
    </source>
</reference>
<dbReference type="EMBL" id="SMFR01000005">
    <property type="protein sequence ID" value="TCJ93458.1"/>
    <property type="molecule type" value="Genomic_DNA"/>
</dbReference>
<sequence>MFPGQLASRCVSRTTAAIAASATVFALLLAGCSDDSSSAAPAAPAATTMPAPTYQVEATKAGMFVVSYRNAFPKLAQGRDDAAVAAVLNHSCSEIKAGKSEADTVATIKKAAKNGNTEATTEEATAVYQMSTLMC</sequence>
<keyword evidence="3" id="KW-1185">Reference proteome</keyword>
<evidence type="ECO:0000313" key="3">
    <source>
        <dbReference type="Proteomes" id="UP000294856"/>
    </source>
</evidence>
<evidence type="ECO:0008006" key="4">
    <source>
        <dbReference type="Google" id="ProtNLM"/>
    </source>
</evidence>
<dbReference type="STRING" id="1210063.GCA_001612665_06299"/>
<name>A0A4R1FMM7_9NOCA</name>
<proteinExistence type="predicted"/>
<keyword evidence="1" id="KW-0732">Signal</keyword>
<comment type="caution">
    <text evidence="2">The sequence shown here is derived from an EMBL/GenBank/DDBJ whole genome shotgun (WGS) entry which is preliminary data.</text>
</comment>
<dbReference type="AlphaFoldDB" id="A0A4R1FMM7"/>
<gene>
    <name evidence="2" type="ORF">DFR71_5303</name>
</gene>
<feature type="chain" id="PRO_5038347928" description="DUF732 domain-containing protein" evidence="1">
    <location>
        <begin position="27"/>
        <end position="135"/>
    </location>
</feature>
<protein>
    <recommendedName>
        <fullName evidence="4">DUF732 domain-containing protein</fullName>
    </recommendedName>
</protein>
<accession>A0A4R1FMM7</accession>
<organism evidence="2 3">
    <name type="scientific">Nocardia alba</name>
    <dbReference type="NCBI Taxonomy" id="225051"/>
    <lineage>
        <taxon>Bacteria</taxon>
        <taxon>Bacillati</taxon>
        <taxon>Actinomycetota</taxon>
        <taxon>Actinomycetes</taxon>
        <taxon>Mycobacteriales</taxon>
        <taxon>Nocardiaceae</taxon>
        <taxon>Nocardia</taxon>
    </lineage>
</organism>
<evidence type="ECO:0000313" key="2">
    <source>
        <dbReference type="EMBL" id="TCJ93458.1"/>
    </source>
</evidence>
<dbReference type="Proteomes" id="UP000294856">
    <property type="component" value="Unassembled WGS sequence"/>
</dbReference>